<protein>
    <recommendedName>
        <fullName evidence="1">SAP domain-containing protein</fullName>
    </recommendedName>
</protein>
<dbReference type="EMBL" id="MN740976">
    <property type="protein sequence ID" value="QHU20945.1"/>
    <property type="molecule type" value="Genomic_DNA"/>
</dbReference>
<dbReference type="Gene3D" id="1.10.720.30">
    <property type="entry name" value="SAP domain"/>
    <property type="match status" value="1"/>
</dbReference>
<dbReference type="InterPro" id="IPR036361">
    <property type="entry name" value="SAP_dom_sf"/>
</dbReference>
<accession>A0A6C0KSK9</accession>
<dbReference type="InterPro" id="IPR003034">
    <property type="entry name" value="SAP_dom"/>
</dbReference>
<dbReference type="Pfam" id="PF02037">
    <property type="entry name" value="SAP"/>
    <property type="match status" value="1"/>
</dbReference>
<sequence length="141" mass="15462">MAAPPVFYPKGTLITLKAHETSLINGTVITVAEGAKVKLLNGDFIFKEFNSPVWVTPVLPKGDNTVTRTYSDYNRKISVPMEGPFSIDRKYIIPIGTDGGAKRKHIPLDKCTVAELKAKAAKRGLKVTGLKKAEIIAKLRR</sequence>
<evidence type="ECO:0000313" key="2">
    <source>
        <dbReference type="EMBL" id="QHU20945.1"/>
    </source>
</evidence>
<name>A0A6C0KSK9_9ZZZZ</name>
<reference evidence="2" key="1">
    <citation type="journal article" date="2020" name="Nature">
        <title>Giant virus diversity and host interactions through global metagenomics.</title>
        <authorList>
            <person name="Schulz F."/>
            <person name="Roux S."/>
            <person name="Paez-Espino D."/>
            <person name="Jungbluth S."/>
            <person name="Walsh D.A."/>
            <person name="Denef V.J."/>
            <person name="McMahon K.D."/>
            <person name="Konstantinidis K.T."/>
            <person name="Eloe-Fadrosh E.A."/>
            <person name="Kyrpides N.C."/>
            <person name="Woyke T."/>
        </authorList>
    </citation>
    <scope>NUCLEOTIDE SEQUENCE</scope>
    <source>
        <strain evidence="2">GVMAG-S-3300013094-100</strain>
    </source>
</reference>
<feature type="domain" description="SAP" evidence="1">
    <location>
        <begin position="110"/>
        <end position="140"/>
    </location>
</feature>
<proteinExistence type="predicted"/>
<dbReference type="SUPFAM" id="SSF68906">
    <property type="entry name" value="SAP domain"/>
    <property type="match status" value="1"/>
</dbReference>
<evidence type="ECO:0000259" key="1">
    <source>
        <dbReference type="Pfam" id="PF02037"/>
    </source>
</evidence>
<organism evidence="2">
    <name type="scientific">viral metagenome</name>
    <dbReference type="NCBI Taxonomy" id="1070528"/>
    <lineage>
        <taxon>unclassified sequences</taxon>
        <taxon>metagenomes</taxon>
        <taxon>organismal metagenomes</taxon>
    </lineage>
</organism>
<dbReference type="AlphaFoldDB" id="A0A6C0KSK9"/>